<dbReference type="AlphaFoldDB" id="A0AAJ5JLR3"/>
<organism evidence="1 2">
    <name type="scientific">Vagococcus xieshaowenii</name>
    <dbReference type="NCBI Taxonomy" id="2562451"/>
    <lineage>
        <taxon>Bacteria</taxon>
        <taxon>Bacillati</taxon>
        <taxon>Bacillota</taxon>
        <taxon>Bacilli</taxon>
        <taxon>Lactobacillales</taxon>
        <taxon>Enterococcaceae</taxon>
        <taxon>Vagococcus</taxon>
    </lineage>
</organism>
<evidence type="ECO:0000313" key="2">
    <source>
        <dbReference type="Proteomes" id="UP000297725"/>
    </source>
</evidence>
<sequence length="64" mass="7423">MKEFKPGDRVVSLLSGYYLGVPGVIVGRSQVQYGNRIRYIVDLDCGQRIYLDSKNIEPLEKYRR</sequence>
<accession>A0AAJ5JLR3</accession>
<reference evidence="1 2" key="1">
    <citation type="submission" date="2019-03" db="EMBL/GenBank/DDBJ databases">
        <title>Vagococcus sp. was isolated fron gut of Carduelis flavirostris.</title>
        <authorList>
            <person name="Ge Y."/>
        </authorList>
    </citation>
    <scope>NUCLEOTIDE SEQUENCE [LARGE SCALE GENOMIC DNA]</scope>
    <source>
        <strain evidence="1 2">CF-210</strain>
    </source>
</reference>
<comment type="caution">
    <text evidence="1">The sequence shown here is derived from an EMBL/GenBank/DDBJ whole genome shotgun (WGS) entry which is preliminary data.</text>
</comment>
<dbReference type="Proteomes" id="UP000297725">
    <property type="component" value="Unassembled WGS sequence"/>
</dbReference>
<dbReference type="EMBL" id="SRHU01000023">
    <property type="protein sequence ID" value="TFZ40866.1"/>
    <property type="molecule type" value="Genomic_DNA"/>
</dbReference>
<protein>
    <submittedName>
        <fullName evidence="1">Uncharacterized protein</fullName>
    </submittedName>
</protein>
<gene>
    <name evidence="1" type="ORF">E4031_05640</name>
</gene>
<evidence type="ECO:0000313" key="1">
    <source>
        <dbReference type="EMBL" id="TFZ40866.1"/>
    </source>
</evidence>
<proteinExistence type="predicted"/>
<name>A0AAJ5JLR3_9ENTE</name>